<protein>
    <submittedName>
        <fullName evidence="7">Transcriptional regulator, TetR family</fullName>
    </submittedName>
</protein>
<accession>A0A1C4UDU1</accession>
<evidence type="ECO:0000256" key="1">
    <source>
        <dbReference type="ARBA" id="ARBA00023015"/>
    </source>
</evidence>
<dbReference type="InterPro" id="IPR001647">
    <property type="entry name" value="HTH_TetR"/>
</dbReference>
<evidence type="ECO:0000313" key="7">
    <source>
        <dbReference type="EMBL" id="SCE69836.1"/>
    </source>
</evidence>
<keyword evidence="3" id="KW-0804">Transcription</keyword>
<dbReference type="Gene3D" id="1.10.10.60">
    <property type="entry name" value="Homeodomain-like"/>
    <property type="match status" value="1"/>
</dbReference>
<dbReference type="InterPro" id="IPR050109">
    <property type="entry name" value="HTH-type_TetR-like_transc_reg"/>
</dbReference>
<dbReference type="EMBL" id="LT607412">
    <property type="protein sequence ID" value="SCE69836.1"/>
    <property type="molecule type" value="Genomic_DNA"/>
</dbReference>
<dbReference type="SUPFAM" id="SSF48498">
    <property type="entry name" value="Tetracyclin repressor-like, C-terminal domain"/>
    <property type="match status" value="1"/>
</dbReference>
<keyword evidence="1" id="KW-0805">Transcription regulation</keyword>
<dbReference type="Pfam" id="PF02909">
    <property type="entry name" value="TetR_C_1"/>
    <property type="match status" value="1"/>
</dbReference>
<sequence length="253" mass="27312">MAAQTDDSGPAIPPAIESAWGLRERPPKGPRPGLTVSGIVDAAVRVADADGLAAVSMSRVAKELNAATMALYRYIASKDELLMLMVDAGYGPPPGPAAPDADWRAGLTRWAWAEHDVLRQRPWLLHVPIIGPPLTPQQLGWLEDGLRCLDGTALTEGEQMSALLLITGYVRNEATLTTQIAEGSRAAGIEPSEMMPAYARMVGRLIDPARFPALHRVLASGVLHQNDDPDEEFTFGLDRILDGIEALIRRRAV</sequence>
<feature type="region of interest" description="Disordered" evidence="5">
    <location>
        <begin position="1"/>
        <end position="33"/>
    </location>
</feature>
<keyword evidence="2 4" id="KW-0238">DNA-binding</keyword>
<evidence type="ECO:0000256" key="2">
    <source>
        <dbReference type="ARBA" id="ARBA00023125"/>
    </source>
</evidence>
<dbReference type="InterPro" id="IPR036271">
    <property type="entry name" value="Tet_transcr_reg_TetR-rel_C_sf"/>
</dbReference>
<organism evidence="7 8">
    <name type="scientific">Micromonospora coriariae</name>
    <dbReference type="NCBI Taxonomy" id="285665"/>
    <lineage>
        <taxon>Bacteria</taxon>
        <taxon>Bacillati</taxon>
        <taxon>Actinomycetota</taxon>
        <taxon>Actinomycetes</taxon>
        <taxon>Micromonosporales</taxon>
        <taxon>Micromonosporaceae</taxon>
        <taxon>Micromonospora</taxon>
    </lineage>
</organism>
<dbReference type="GO" id="GO:0045892">
    <property type="term" value="P:negative regulation of DNA-templated transcription"/>
    <property type="evidence" value="ECO:0007669"/>
    <property type="project" value="InterPro"/>
</dbReference>
<keyword evidence="8" id="KW-1185">Reference proteome</keyword>
<dbReference type="PANTHER" id="PTHR30055:SF151">
    <property type="entry name" value="TRANSCRIPTIONAL REGULATORY PROTEIN"/>
    <property type="match status" value="1"/>
</dbReference>
<proteinExistence type="predicted"/>
<evidence type="ECO:0000256" key="4">
    <source>
        <dbReference type="PROSITE-ProRule" id="PRU00335"/>
    </source>
</evidence>
<reference evidence="8" key="1">
    <citation type="submission" date="2016-06" db="EMBL/GenBank/DDBJ databases">
        <authorList>
            <person name="Varghese N."/>
            <person name="Submissions Spin"/>
        </authorList>
    </citation>
    <scope>NUCLEOTIDE SEQUENCE [LARGE SCALE GENOMIC DNA]</scope>
    <source>
        <strain evidence="8">DSM 44875</strain>
    </source>
</reference>
<dbReference type="Gene3D" id="1.10.357.10">
    <property type="entry name" value="Tetracycline Repressor, domain 2"/>
    <property type="match status" value="1"/>
</dbReference>
<dbReference type="GO" id="GO:0000976">
    <property type="term" value="F:transcription cis-regulatory region binding"/>
    <property type="evidence" value="ECO:0007669"/>
    <property type="project" value="TreeGrafter"/>
</dbReference>
<dbReference type="InterPro" id="IPR009057">
    <property type="entry name" value="Homeodomain-like_sf"/>
</dbReference>
<dbReference type="InterPro" id="IPR004111">
    <property type="entry name" value="Repressor_TetR_C"/>
</dbReference>
<evidence type="ECO:0000256" key="3">
    <source>
        <dbReference type="ARBA" id="ARBA00023163"/>
    </source>
</evidence>
<evidence type="ECO:0000313" key="8">
    <source>
        <dbReference type="Proteomes" id="UP000198243"/>
    </source>
</evidence>
<feature type="DNA-binding region" description="H-T-H motif" evidence="4">
    <location>
        <begin position="56"/>
        <end position="75"/>
    </location>
</feature>
<dbReference type="PROSITE" id="PS50977">
    <property type="entry name" value="HTH_TETR_2"/>
    <property type="match status" value="1"/>
</dbReference>
<dbReference type="PANTHER" id="PTHR30055">
    <property type="entry name" value="HTH-TYPE TRANSCRIPTIONAL REGULATOR RUTR"/>
    <property type="match status" value="1"/>
</dbReference>
<dbReference type="GO" id="GO:0003700">
    <property type="term" value="F:DNA-binding transcription factor activity"/>
    <property type="evidence" value="ECO:0007669"/>
    <property type="project" value="TreeGrafter"/>
</dbReference>
<dbReference type="RefSeq" id="WP_197701229.1">
    <property type="nucleotide sequence ID" value="NZ_LT607412.1"/>
</dbReference>
<feature type="domain" description="HTH tetR-type" evidence="6">
    <location>
        <begin position="33"/>
        <end position="93"/>
    </location>
</feature>
<name>A0A1C4UDU1_9ACTN</name>
<evidence type="ECO:0000256" key="5">
    <source>
        <dbReference type="SAM" id="MobiDB-lite"/>
    </source>
</evidence>
<dbReference type="SUPFAM" id="SSF46689">
    <property type="entry name" value="Homeodomain-like"/>
    <property type="match status" value="1"/>
</dbReference>
<dbReference type="Proteomes" id="UP000198243">
    <property type="component" value="Chromosome I"/>
</dbReference>
<gene>
    <name evidence="7" type="ORF">GA0070607_0504</name>
</gene>
<evidence type="ECO:0000259" key="6">
    <source>
        <dbReference type="PROSITE" id="PS50977"/>
    </source>
</evidence>
<dbReference type="AlphaFoldDB" id="A0A1C4UDU1"/>
<dbReference type="Pfam" id="PF00440">
    <property type="entry name" value="TetR_N"/>
    <property type="match status" value="1"/>
</dbReference>